<feature type="domain" description="Zn(2)-C6 fungal-type" evidence="4">
    <location>
        <begin position="29"/>
        <end position="58"/>
    </location>
</feature>
<dbReference type="InterPro" id="IPR001138">
    <property type="entry name" value="Zn2Cys6_DnaBD"/>
</dbReference>
<evidence type="ECO:0000313" key="6">
    <source>
        <dbReference type="Proteomes" id="UP000800092"/>
    </source>
</evidence>
<organism evidence="5 6">
    <name type="scientific">Viridothelium virens</name>
    <name type="common">Speckled blister lichen</name>
    <name type="synonym">Trypethelium virens</name>
    <dbReference type="NCBI Taxonomy" id="1048519"/>
    <lineage>
        <taxon>Eukaryota</taxon>
        <taxon>Fungi</taxon>
        <taxon>Dikarya</taxon>
        <taxon>Ascomycota</taxon>
        <taxon>Pezizomycotina</taxon>
        <taxon>Dothideomycetes</taxon>
        <taxon>Dothideomycetes incertae sedis</taxon>
        <taxon>Trypetheliales</taxon>
        <taxon>Trypetheliaceae</taxon>
        <taxon>Viridothelium</taxon>
    </lineage>
</organism>
<evidence type="ECO:0000256" key="1">
    <source>
        <dbReference type="ARBA" id="ARBA00004123"/>
    </source>
</evidence>
<dbReference type="PANTHER" id="PTHR31001:SF90">
    <property type="entry name" value="CENTROMERE DNA-BINDING PROTEIN COMPLEX CBF3 SUBUNIT B"/>
    <property type="match status" value="1"/>
</dbReference>
<dbReference type="GO" id="GO:0000981">
    <property type="term" value="F:DNA-binding transcription factor activity, RNA polymerase II-specific"/>
    <property type="evidence" value="ECO:0007669"/>
    <property type="project" value="InterPro"/>
</dbReference>
<dbReference type="AlphaFoldDB" id="A0A6A6HCI7"/>
<accession>A0A6A6HCI7</accession>
<protein>
    <recommendedName>
        <fullName evidence="4">Zn(2)-C6 fungal-type domain-containing protein</fullName>
    </recommendedName>
</protein>
<keyword evidence="2" id="KW-0539">Nucleus</keyword>
<evidence type="ECO:0000256" key="3">
    <source>
        <dbReference type="SAM" id="MobiDB-lite"/>
    </source>
</evidence>
<dbReference type="EMBL" id="ML991793">
    <property type="protein sequence ID" value="KAF2235193.1"/>
    <property type="molecule type" value="Genomic_DNA"/>
</dbReference>
<proteinExistence type="predicted"/>
<evidence type="ECO:0000313" key="5">
    <source>
        <dbReference type="EMBL" id="KAF2235193.1"/>
    </source>
</evidence>
<dbReference type="SUPFAM" id="SSF57701">
    <property type="entry name" value="Zn2/Cys6 DNA-binding domain"/>
    <property type="match status" value="1"/>
</dbReference>
<dbReference type="Pfam" id="PF00172">
    <property type="entry name" value="Zn_clus"/>
    <property type="match status" value="1"/>
</dbReference>
<dbReference type="OrthoDB" id="410267at2759"/>
<reference evidence="5" key="1">
    <citation type="journal article" date="2020" name="Stud. Mycol.">
        <title>101 Dothideomycetes genomes: a test case for predicting lifestyles and emergence of pathogens.</title>
        <authorList>
            <person name="Haridas S."/>
            <person name="Albert R."/>
            <person name="Binder M."/>
            <person name="Bloem J."/>
            <person name="Labutti K."/>
            <person name="Salamov A."/>
            <person name="Andreopoulos B."/>
            <person name="Baker S."/>
            <person name="Barry K."/>
            <person name="Bills G."/>
            <person name="Bluhm B."/>
            <person name="Cannon C."/>
            <person name="Castanera R."/>
            <person name="Culley D."/>
            <person name="Daum C."/>
            <person name="Ezra D."/>
            <person name="Gonzalez J."/>
            <person name="Henrissat B."/>
            <person name="Kuo A."/>
            <person name="Liang C."/>
            <person name="Lipzen A."/>
            <person name="Lutzoni F."/>
            <person name="Magnuson J."/>
            <person name="Mondo S."/>
            <person name="Nolan M."/>
            <person name="Ohm R."/>
            <person name="Pangilinan J."/>
            <person name="Park H.-J."/>
            <person name="Ramirez L."/>
            <person name="Alfaro M."/>
            <person name="Sun H."/>
            <person name="Tritt A."/>
            <person name="Yoshinaga Y."/>
            <person name="Zwiers L.-H."/>
            <person name="Turgeon B."/>
            <person name="Goodwin S."/>
            <person name="Spatafora J."/>
            <person name="Crous P."/>
            <person name="Grigoriev I."/>
        </authorList>
    </citation>
    <scope>NUCLEOTIDE SEQUENCE</scope>
    <source>
        <strain evidence="5">Tuck. ex Michener</strain>
    </source>
</reference>
<dbReference type="Gene3D" id="4.10.240.10">
    <property type="entry name" value="Zn(2)-C6 fungal-type DNA-binding domain"/>
    <property type="match status" value="1"/>
</dbReference>
<dbReference type="CDD" id="cd12148">
    <property type="entry name" value="fungal_TF_MHR"/>
    <property type="match status" value="1"/>
</dbReference>
<dbReference type="InterPro" id="IPR036864">
    <property type="entry name" value="Zn2-C6_fun-type_DNA-bd_sf"/>
</dbReference>
<gene>
    <name evidence="5" type="ORF">EV356DRAFT_130448</name>
</gene>
<keyword evidence="6" id="KW-1185">Reference proteome</keyword>
<evidence type="ECO:0000259" key="4">
    <source>
        <dbReference type="PROSITE" id="PS50048"/>
    </source>
</evidence>
<dbReference type="GO" id="GO:0005634">
    <property type="term" value="C:nucleus"/>
    <property type="evidence" value="ECO:0007669"/>
    <property type="project" value="UniProtKB-SubCell"/>
</dbReference>
<feature type="region of interest" description="Disordered" evidence="3">
    <location>
        <begin position="647"/>
        <end position="670"/>
    </location>
</feature>
<dbReference type="InterPro" id="IPR050613">
    <property type="entry name" value="Sec_Metabolite_Reg"/>
</dbReference>
<dbReference type="PROSITE" id="PS50048">
    <property type="entry name" value="ZN2_CY6_FUNGAL_2"/>
    <property type="match status" value="1"/>
</dbReference>
<dbReference type="SMART" id="SM00066">
    <property type="entry name" value="GAL4"/>
    <property type="match status" value="1"/>
</dbReference>
<dbReference type="Proteomes" id="UP000800092">
    <property type="component" value="Unassembled WGS sequence"/>
</dbReference>
<dbReference type="CDD" id="cd00067">
    <property type="entry name" value="GAL4"/>
    <property type="match status" value="1"/>
</dbReference>
<evidence type="ECO:0000256" key="2">
    <source>
        <dbReference type="ARBA" id="ARBA00023242"/>
    </source>
</evidence>
<sequence length="815" mass="89611">MADYGAKEGNASAKRSSGPEPAVRKFTLSCARCRASKLKCDRKEPCIECVKRDLGDLCYREERQPRAKRAKTDHRTKAVSKTNALQTQLTEAEEAAQALERFVDGTSRTTAGPSTVSQSAVSFVAPDYPNVYWSTTNNHHKQDEKLALVQEIVHALPELDIIHLLHEVFVTRCQGPLGNIVHTPTFLKQAEILCSCLGLAPPESRVVALTNILSMDTLACHLLALILALAFHPTPSLLCWSSSPLTLRVEELRASDLWSKTWRSLALRCLHGNMSLFCGSIASLQAIVMLLLDGQEGSLALDAILVTAISGAQKLGLHQLGNARLQVSAPSTSSPEDGSITAMDPPHIRTEVGVRVWWALVMRDWSRGQALGYYSIYPSQFSTRMPLHINDEDLYPTTSTVDRYDCITERPRSEFTMLSYTVHALEIAGFARECVDLRGSLRQAQAVQQQQGIDQGAKIRSHLNKKYEKFLAGLPSHFRLGSSVGLTSTGRLQAIPVHRWMLHQQLWALFLRLHRANLSTQDGRAACQLLAQNVISTQTQIQARCAVCGSLASNEIQLFNAGLVLLLDLLSSSMRKNDDETSSQLSRLMTRDKIRDAIELLRTQSHAKVSAFPQEPQSESTNASIQQRSVAALEVLIKLEEDSSSANEESLVDNLPYSPLGGQTTRLEPRARQSLKDKVMDVVKALQGKALNVTAETEQASPNSISAAEVFMPFTSAIHEFQDIDVLPVLSNDPSCNFWQFLDLTSTQPQTESDSFSPTVGLQSFVDSTAFGTSAGTAPPLIDFETLESADMFSNTEGAFGTHMSPPSFRGDHQI</sequence>
<feature type="region of interest" description="Disordered" evidence="3">
    <location>
        <begin position="1"/>
        <end position="20"/>
    </location>
</feature>
<dbReference type="PANTHER" id="PTHR31001">
    <property type="entry name" value="UNCHARACTERIZED TRANSCRIPTIONAL REGULATORY PROTEIN"/>
    <property type="match status" value="1"/>
</dbReference>
<name>A0A6A6HCI7_VIRVR</name>
<comment type="subcellular location">
    <subcellularLocation>
        <location evidence="1">Nucleus</location>
    </subcellularLocation>
</comment>
<dbReference type="GO" id="GO:0008270">
    <property type="term" value="F:zinc ion binding"/>
    <property type="evidence" value="ECO:0007669"/>
    <property type="project" value="InterPro"/>
</dbReference>
<dbReference type="PROSITE" id="PS00463">
    <property type="entry name" value="ZN2_CY6_FUNGAL_1"/>
    <property type="match status" value="1"/>
</dbReference>